<dbReference type="Pfam" id="PF07989">
    <property type="entry name" value="Cnn_1N"/>
    <property type="match status" value="1"/>
</dbReference>
<dbReference type="Proteomes" id="UP000807342">
    <property type="component" value="Unassembled WGS sequence"/>
</dbReference>
<comment type="caution">
    <text evidence="5">The sequence shown here is derived from an EMBL/GenBank/DDBJ whole genome shotgun (WGS) entry which is preliminary data.</text>
</comment>
<feature type="compositionally biased region" description="Low complexity" evidence="3">
    <location>
        <begin position="40"/>
        <end position="56"/>
    </location>
</feature>
<dbReference type="InterPro" id="IPR012943">
    <property type="entry name" value="Cnn_1N"/>
</dbReference>
<feature type="compositionally biased region" description="Basic and acidic residues" evidence="3">
    <location>
        <begin position="227"/>
        <end position="238"/>
    </location>
</feature>
<evidence type="ECO:0000256" key="2">
    <source>
        <dbReference type="ARBA" id="ARBA00022490"/>
    </source>
</evidence>
<name>A0A9P5XBI5_9AGAR</name>
<feature type="region of interest" description="Disordered" evidence="3">
    <location>
        <begin position="214"/>
        <end position="238"/>
    </location>
</feature>
<sequence length="571" mass="65283">MSAALASHPDLSSASNGTHPEISLGSLASGFSTPGRHLRIPSISSRSTAQSSAPIATPSPPTVSSVLSRRKVDGGLGFSSRLGSLSRDDRDGDDGDDGVGGDLLDTPAVDKKRYGEDAETPMRGGKRGARASAAGTKGVTLTLRDQEKHIDNLKKENFNIKLRVHFLEERLAQLAPDQIDAALKQNINLKIEVQQRNMELKKHKKLVLQLERELEQQQNQQRTTSGSRDRERELEEKLEEREREIRELRRLRASQGNENDDVMRELEMQNAQLEEELESARELLQDNMDEIERLKDHVERREDSLSESSAGEGNRTRMLRRIGDLEEENDELRHRLGDQEEVIAQREDDKEELIDIIDSLKLEIEDLHRRRDVENVERSQSRALILEEREEREAVEDDLNAMRDRVAALLIELQQKEDDVDQKSKEIDELVAEHKRIVEVVEDEWRGEVEEARMQAEELKDVLAERETEVRELRFNVSEFEGRNNDLRHDFETALNDLEVQAEAKDAEIEGLRTTIDKLGEDIYILEDENDKIKEEAERLRDDDVAERERLEALSAALKEVCFHIPSTNSD</sequence>
<feature type="region of interest" description="Disordered" evidence="3">
    <location>
        <begin position="1"/>
        <end position="135"/>
    </location>
</feature>
<organism evidence="5 6">
    <name type="scientific">Macrolepiota fuliginosa MF-IS2</name>
    <dbReference type="NCBI Taxonomy" id="1400762"/>
    <lineage>
        <taxon>Eukaryota</taxon>
        <taxon>Fungi</taxon>
        <taxon>Dikarya</taxon>
        <taxon>Basidiomycota</taxon>
        <taxon>Agaricomycotina</taxon>
        <taxon>Agaricomycetes</taxon>
        <taxon>Agaricomycetidae</taxon>
        <taxon>Agaricales</taxon>
        <taxon>Agaricineae</taxon>
        <taxon>Agaricaceae</taxon>
        <taxon>Macrolepiota</taxon>
    </lineage>
</organism>
<reference evidence="5" key="1">
    <citation type="submission" date="2020-11" db="EMBL/GenBank/DDBJ databases">
        <authorList>
            <consortium name="DOE Joint Genome Institute"/>
            <person name="Ahrendt S."/>
            <person name="Riley R."/>
            <person name="Andreopoulos W."/>
            <person name="Labutti K."/>
            <person name="Pangilinan J."/>
            <person name="Ruiz-Duenas F.J."/>
            <person name="Barrasa J.M."/>
            <person name="Sanchez-Garcia M."/>
            <person name="Camarero S."/>
            <person name="Miyauchi S."/>
            <person name="Serrano A."/>
            <person name="Linde D."/>
            <person name="Babiker R."/>
            <person name="Drula E."/>
            <person name="Ayuso-Fernandez I."/>
            <person name="Pacheco R."/>
            <person name="Padilla G."/>
            <person name="Ferreira P."/>
            <person name="Barriuso J."/>
            <person name="Kellner H."/>
            <person name="Castanera R."/>
            <person name="Alfaro M."/>
            <person name="Ramirez L."/>
            <person name="Pisabarro A.G."/>
            <person name="Kuo A."/>
            <person name="Tritt A."/>
            <person name="Lipzen A."/>
            <person name="He G."/>
            <person name="Yan M."/>
            <person name="Ng V."/>
            <person name="Cullen D."/>
            <person name="Martin F."/>
            <person name="Rosso M.-N."/>
            <person name="Henrissat B."/>
            <person name="Hibbett D."/>
            <person name="Martinez A.T."/>
            <person name="Grigoriev I.V."/>
        </authorList>
    </citation>
    <scope>NUCLEOTIDE SEQUENCE</scope>
    <source>
        <strain evidence="5">MF-IS2</strain>
    </source>
</reference>
<keyword evidence="2" id="KW-0963">Cytoplasm</keyword>
<gene>
    <name evidence="5" type="ORF">P691DRAFT_131435</name>
</gene>
<dbReference type="Gene3D" id="1.10.287.1490">
    <property type="match status" value="1"/>
</dbReference>
<evidence type="ECO:0000313" key="5">
    <source>
        <dbReference type="EMBL" id="KAF9447239.1"/>
    </source>
</evidence>
<evidence type="ECO:0000256" key="1">
    <source>
        <dbReference type="ARBA" id="ARBA00004496"/>
    </source>
</evidence>
<comment type="subcellular location">
    <subcellularLocation>
        <location evidence="1">Cytoplasm</location>
    </subcellularLocation>
</comment>
<dbReference type="EMBL" id="MU151209">
    <property type="protein sequence ID" value="KAF9447239.1"/>
    <property type="molecule type" value="Genomic_DNA"/>
</dbReference>
<protein>
    <recommendedName>
        <fullName evidence="4">Centrosomin N-terminal motif 1 domain-containing protein</fullName>
    </recommendedName>
</protein>
<dbReference type="OrthoDB" id="3059059at2759"/>
<dbReference type="GO" id="GO:0005815">
    <property type="term" value="C:microtubule organizing center"/>
    <property type="evidence" value="ECO:0007669"/>
    <property type="project" value="InterPro"/>
</dbReference>
<evidence type="ECO:0000313" key="6">
    <source>
        <dbReference type="Proteomes" id="UP000807342"/>
    </source>
</evidence>
<feature type="domain" description="Centrosomin N-terminal motif 1" evidence="4">
    <location>
        <begin position="142"/>
        <end position="215"/>
    </location>
</feature>
<evidence type="ECO:0000259" key="4">
    <source>
        <dbReference type="Pfam" id="PF07989"/>
    </source>
</evidence>
<proteinExistence type="predicted"/>
<dbReference type="AlphaFoldDB" id="A0A9P5XBI5"/>
<evidence type="ECO:0000256" key="3">
    <source>
        <dbReference type="SAM" id="MobiDB-lite"/>
    </source>
</evidence>
<keyword evidence="6" id="KW-1185">Reference proteome</keyword>
<dbReference type="GO" id="GO:0005737">
    <property type="term" value="C:cytoplasm"/>
    <property type="evidence" value="ECO:0007669"/>
    <property type="project" value="UniProtKB-SubCell"/>
</dbReference>
<accession>A0A9P5XBI5</accession>